<evidence type="ECO:0000313" key="2">
    <source>
        <dbReference type="Proteomes" id="UP000030700"/>
    </source>
</evidence>
<keyword evidence="2" id="KW-1185">Reference proteome</keyword>
<sequence length="71" mass="7974">MEPINSKPHGEHEKHLCHLHNIERLLAEHPENYKRLVRNPKHICLGCGRAAADSANLCAPRSLEPSDTSET</sequence>
<reference evidence="1" key="1">
    <citation type="journal article" date="2015" name="PeerJ">
        <title>First genomic representation of candidate bacterial phylum KSB3 points to enhanced environmental sensing as a trigger of wastewater bulking.</title>
        <authorList>
            <person name="Sekiguchi Y."/>
            <person name="Ohashi A."/>
            <person name="Parks D.H."/>
            <person name="Yamauchi T."/>
            <person name="Tyson G.W."/>
            <person name="Hugenholtz P."/>
        </authorList>
    </citation>
    <scope>NUCLEOTIDE SEQUENCE [LARGE SCALE GENOMIC DNA]</scope>
</reference>
<accession>A0A081BSC7</accession>
<name>A0A081BSC7_9BACT</name>
<dbReference type="EMBL" id="DF820461">
    <property type="protein sequence ID" value="GAK54308.1"/>
    <property type="molecule type" value="Genomic_DNA"/>
</dbReference>
<evidence type="ECO:0000313" key="1">
    <source>
        <dbReference type="EMBL" id="GAK54308.1"/>
    </source>
</evidence>
<gene>
    <name evidence="1" type="ORF">U14_05588</name>
</gene>
<dbReference type="HOGENOM" id="CLU_201568_1_0_0"/>
<organism evidence="1">
    <name type="scientific">Candidatus Moduliflexus flocculans</name>
    <dbReference type="NCBI Taxonomy" id="1499966"/>
    <lineage>
        <taxon>Bacteria</taxon>
        <taxon>Candidatus Moduliflexota</taxon>
        <taxon>Candidatus Moduliflexia</taxon>
        <taxon>Candidatus Moduliflexales</taxon>
        <taxon>Candidatus Moduliflexaceae</taxon>
    </lineage>
</organism>
<proteinExistence type="predicted"/>
<dbReference type="Proteomes" id="UP000030700">
    <property type="component" value="Unassembled WGS sequence"/>
</dbReference>
<dbReference type="AlphaFoldDB" id="A0A081BSC7"/>
<protein>
    <submittedName>
        <fullName evidence="1">Uncharacterized protein</fullName>
    </submittedName>
</protein>